<feature type="short sequence motif" description="GXSXG" evidence="2">
    <location>
        <begin position="98"/>
        <end position="102"/>
    </location>
</feature>
<dbReference type="InterPro" id="IPR002641">
    <property type="entry name" value="PNPLA_dom"/>
</dbReference>
<reference evidence="6" key="1">
    <citation type="submission" date="2021-01" db="EMBL/GenBank/DDBJ databases">
        <authorList>
            <person name="Eckstrom K.M.E."/>
        </authorList>
    </citation>
    <scope>NUCLEOTIDE SEQUENCE</scope>
    <source>
        <strain evidence="6">UVCC 0001</strain>
    </source>
</reference>
<evidence type="ECO:0000256" key="2">
    <source>
        <dbReference type="PROSITE-ProRule" id="PRU01161"/>
    </source>
</evidence>
<evidence type="ECO:0000313" key="6">
    <source>
        <dbReference type="EMBL" id="KAK2077446.1"/>
    </source>
</evidence>
<evidence type="ECO:0000259" key="5">
    <source>
        <dbReference type="PROSITE" id="PS51635"/>
    </source>
</evidence>
<organism evidence="6 7">
    <name type="scientific">Prototheca wickerhamii</name>
    <dbReference type="NCBI Taxonomy" id="3111"/>
    <lineage>
        <taxon>Eukaryota</taxon>
        <taxon>Viridiplantae</taxon>
        <taxon>Chlorophyta</taxon>
        <taxon>core chlorophytes</taxon>
        <taxon>Trebouxiophyceae</taxon>
        <taxon>Chlorellales</taxon>
        <taxon>Chlorellaceae</taxon>
        <taxon>Prototheca</taxon>
    </lineage>
</organism>
<comment type="domain">
    <text evidence="3">The nitrogen atoms of the two glycine residues in the GGXR motif define the oxyanion hole, and stabilize the oxyanion that forms during the nucleophilic attack by the catalytic serine during substrate cleavage.</text>
</comment>
<dbReference type="GO" id="GO:0055088">
    <property type="term" value="P:lipid homeostasis"/>
    <property type="evidence" value="ECO:0007669"/>
    <property type="project" value="TreeGrafter"/>
</dbReference>
<dbReference type="SUPFAM" id="SSF52151">
    <property type="entry name" value="FabD/lysophospholipase-like"/>
    <property type="match status" value="1"/>
</dbReference>
<dbReference type="Gene3D" id="3.40.1090.10">
    <property type="entry name" value="Cytosolic phospholipase A2 catalytic domain"/>
    <property type="match status" value="1"/>
</dbReference>
<comment type="function">
    <text evidence="3">Lipolytic acyl hydrolase (LAH).</text>
</comment>
<feature type="short sequence motif" description="DGA/G" evidence="2">
    <location>
        <begin position="216"/>
        <end position="218"/>
    </location>
</feature>
<dbReference type="EMBL" id="JASFZW010000006">
    <property type="protein sequence ID" value="KAK2077446.1"/>
    <property type="molecule type" value="Genomic_DNA"/>
</dbReference>
<dbReference type="GO" id="GO:0005737">
    <property type="term" value="C:cytoplasm"/>
    <property type="evidence" value="ECO:0007669"/>
    <property type="project" value="TreeGrafter"/>
</dbReference>
<feature type="active site" description="Nucleophile" evidence="2">
    <location>
        <position position="100"/>
    </location>
</feature>
<keyword evidence="2 3" id="KW-0442">Lipid degradation</keyword>
<dbReference type="Proteomes" id="UP001255856">
    <property type="component" value="Unassembled WGS sequence"/>
</dbReference>
<sequence>MWSRSATFAQRRAARLPIALCARLHTSPASSSVGLGESLGGTLVVSDSSWRDTVQRAAKEGTLSFGFSAGGCLFPYYIGVAGSLSDAGLLTDEVKLGGASAGSLLAAAVKSGMSYDRITEWTLELMADCRKAGTRGRLGDALVAALERGLPDDAHERIRDRAFIAVTRAFPFVQPLLISEFSSKADLIEGLLASCHIPYWLDGRLTIPFRGAAAMDGGITNFIPIPPDTVGVRICCFPSRQLSPIYRIGISPDSFEDWPYSLVSMVRWALEPADEETVTMLMDKGRSDALAWMDSMGLAKEERAAQQKAESGSVAAAKEAARQSPDAPPKGDQAASSQR</sequence>
<feature type="active site" description="Proton acceptor" evidence="2">
    <location>
        <position position="216"/>
    </location>
</feature>
<dbReference type="Pfam" id="PF01734">
    <property type="entry name" value="Patatin"/>
    <property type="match status" value="1"/>
</dbReference>
<dbReference type="GO" id="GO:0016020">
    <property type="term" value="C:membrane"/>
    <property type="evidence" value="ECO:0007669"/>
    <property type="project" value="TreeGrafter"/>
</dbReference>
<dbReference type="InterPro" id="IPR033562">
    <property type="entry name" value="PLPL"/>
</dbReference>
<name>A0AAD9MMR8_PROWI</name>
<dbReference type="AlphaFoldDB" id="A0AAD9MMR8"/>
<dbReference type="GO" id="GO:0005811">
    <property type="term" value="C:lipid droplet"/>
    <property type="evidence" value="ECO:0007669"/>
    <property type="project" value="TreeGrafter"/>
</dbReference>
<dbReference type="GO" id="GO:0019433">
    <property type="term" value="P:triglyceride catabolic process"/>
    <property type="evidence" value="ECO:0007669"/>
    <property type="project" value="TreeGrafter"/>
</dbReference>
<dbReference type="PROSITE" id="PS51635">
    <property type="entry name" value="PNPLA"/>
    <property type="match status" value="1"/>
</dbReference>
<dbReference type="InterPro" id="IPR016035">
    <property type="entry name" value="Acyl_Trfase/lysoPLipase"/>
</dbReference>
<comment type="caution">
    <text evidence="6">The sequence shown here is derived from an EMBL/GenBank/DDBJ whole genome shotgun (WGS) entry which is preliminary data.</text>
</comment>
<evidence type="ECO:0000256" key="3">
    <source>
        <dbReference type="RuleBase" id="RU361262"/>
    </source>
</evidence>
<keyword evidence="2 3" id="KW-0378">Hydrolase</keyword>
<protein>
    <recommendedName>
        <fullName evidence="3">Patatin</fullName>
        <ecNumber evidence="3">3.1.1.-</ecNumber>
    </recommendedName>
</protein>
<accession>A0AAD9MMR8</accession>
<dbReference type="GO" id="GO:0004806">
    <property type="term" value="F:triacylglycerol lipase activity"/>
    <property type="evidence" value="ECO:0007669"/>
    <property type="project" value="TreeGrafter"/>
</dbReference>
<evidence type="ECO:0000256" key="1">
    <source>
        <dbReference type="ARBA" id="ARBA00023098"/>
    </source>
</evidence>
<keyword evidence="7" id="KW-1185">Reference proteome</keyword>
<feature type="region of interest" description="Disordered" evidence="4">
    <location>
        <begin position="301"/>
        <end position="339"/>
    </location>
</feature>
<feature type="domain" description="PNPLA" evidence="5">
    <location>
        <begin position="65"/>
        <end position="229"/>
    </location>
</feature>
<dbReference type="PANTHER" id="PTHR12406:SF7">
    <property type="entry name" value="PATATIN-LIKE PHOSPHOLIPASE DOMAIN-CONTAINING PROTEIN 4"/>
    <property type="match status" value="1"/>
</dbReference>
<keyword evidence="1 2" id="KW-0443">Lipid metabolism</keyword>
<evidence type="ECO:0000256" key="4">
    <source>
        <dbReference type="SAM" id="MobiDB-lite"/>
    </source>
</evidence>
<dbReference type="PANTHER" id="PTHR12406">
    <property type="entry name" value="CALCIUM-INDEPENDENT PHOSPHOLIPASE A2 IPLA2 -RELATED"/>
    <property type="match status" value="1"/>
</dbReference>
<proteinExistence type="inferred from homology"/>
<comment type="similarity">
    <text evidence="3">Belongs to the patatin family.</text>
</comment>
<dbReference type="EC" id="3.1.1.-" evidence="3"/>
<comment type="caution">
    <text evidence="2">Lacks conserved residue(s) required for the propagation of feature annotation.</text>
</comment>
<evidence type="ECO:0000313" key="7">
    <source>
        <dbReference type="Proteomes" id="UP001255856"/>
    </source>
</evidence>
<gene>
    <name evidence="6" type="ORF">QBZ16_004291</name>
</gene>